<protein>
    <submittedName>
        <fullName evidence="9">Uncharacterized protein</fullName>
    </submittedName>
</protein>
<evidence type="ECO:0000259" key="5">
    <source>
        <dbReference type="Pfam" id="PF00931"/>
    </source>
</evidence>
<organism evidence="9 10">
    <name type="scientific">Hibiscus sabdariffa</name>
    <name type="common">roselle</name>
    <dbReference type="NCBI Taxonomy" id="183260"/>
    <lineage>
        <taxon>Eukaryota</taxon>
        <taxon>Viridiplantae</taxon>
        <taxon>Streptophyta</taxon>
        <taxon>Embryophyta</taxon>
        <taxon>Tracheophyta</taxon>
        <taxon>Spermatophyta</taxon>
        <taxon>Magnoliopsida</taxon>
        <taxon>eudicotyledons</taxon>
        <taxon>Gunneridae</taxon>
        <taxon>Pentapetalae</taxon>
        <taxon>rosids</taxon>
        <taxon>malvids</taxon>
        <taxon>Malvales</taxon>
        <taxon>Malvaceae</taxon>
        <taxon>Malvoideae</taxon>
        <taxon>Hibiscus</taxon>
    </lineage>
</organism>
<dbReference type="Gene3D" id="3.40.50.300">
    <property type="entry name" value="P-loop containing nucleotide triphosphate hydrolases"/>
    <property type="match status" value="1"/>
</dbReference>
<evidence type="ECO:0000256" key="2">
    <source>
        <dbReference type="ARBA" id="ARBA00022741"/>
    </source>
</evidence>
<feature type="domain" description="Disease resistance N-terminal" evidence="6">
    <location>
        <begin position="10"/>
        <end position="102"/>
    </location>
</feature>
<dbReference type="Gene3D" id="1.10.8.430">
    <property type="entry name" value="Helical domain of apoptotic protease-activating factors"/>
    <property type="match status" value="1"/>
</dbReference>
<evidence type="ECO:0000313" key="9">
    <source>
        <dbReference type="EMBL" id="KAK9001647.1"/>
    </source>
</evidence>
<evidence type="ECO:0000256" key="4">
    <source>
        <dbReference type="ARBA" id="ARBA00022840"/>
    </source>
</evidence>
<dbReference type="Pfam" id="PF00931">
    <property type="entry name" value="NB-ARC"/>
    <property type="match status" value="1"/>
</dbReference>
<dbReference type="InterPro" id="IPR042197">
    <property type="entry name" value="Apaf_helical"/>
</dbReference>
<dbReference type="EMBL" id="JBBPBN010000036">
    <property type="protein sequence ID" value="KAK9001647.1"/>
    <property type="molecule type" value="Genomic_DNA"/>
</dbReference>
<proteinExistence type="predicted"/>
<evidence type="ECO:0000256" key="1">
    <source>
        <dbReference type="ARBA" id="ARBA00022737"/>
    </source>
</evidence>
<gene>
    <name evidence="9" type="ORF">V6N11_083426</name>
</gene>
<dbReference type="InterPro" id="IPR041118">
    <property type="entry name" value="Rx_N"/>
</dbReference>
<dbReference type="InterPro" id="IPR038005">
    <property type="entry name" value="RX-like_CC"/>
</dbReference>
<dbReference type="SUPFAM" id="SSF52540">
    <property type="entry name" value="P-loop containing nucleoside triphosphate hydrolases"/>
    <property type="match status" value="1"/>
</dbReference>
<evidence type="ECO:0000259" key="6">
    <source>
        <dbReference type="Pfam" id="PF18052"/>
    </source>
</evidence>
<feature type="domain" description="Disease resistance protein winged helix" evidence="7">
    <location>
        <begin position="395"/>
        <end position="446"/>
    </location>
</feature>
<dbReference type="PANTHER" id="PTHR36766:SF63">
    <property type="entry name" value="NB-ARC DOMAIN-CONTAINING PROTEIN"/>
    <property type="match status" value="1"/>
</dbReference>
<sequence length="856" mass="97895">MLETMELSSAVNLITSRVVSVLENEALLLIEVGAEIDEIKLELNAMKAFLDDADRKSGVAASNEMDNQWVANVRDIAFEVEDVVDEFMYHFNKQQHWKGKLSRLFLKLIHFPKNLLVRHRVAVKLRNINNRIKNIAERRQRYRVSCSESGKSKNQIYRQYHHNNWVKNLSESALFFKDEDLVGIDKPQYELLRWLMDQELQRTVISVVGMAGLGKTTIVANTFNKQVVKQYFDCCAWITVSQQYVVTELFKSMLKELYNKAKEKIDLVINLDSMSYRELVETLLNFLQTRRYLIVIDDVWSTEFWRDINIALPLNMNGSRIMLTTRNEGVASFEFGAANHIHRLQPLPFDESLSLFCKKAFVGKGRQCPPYLLSSARKLVAKCEGLPLAIVALGGFVEPQKETIPEVVAERYLTELICRGLLQVVSMNQSGRPTKCKMHDILREFAVSISKSMKFVAKSDGTEEVEDDGSHRWSIEAKEKEMKAASKAALSRVRSLFVFAVDETSKASFNRLPSGFKLLKVLDLEGTPINQLPDELVNLFNLRYLNLSGTQVKELPKDIGKLYNLQSLDMTETQIKELPAGIVKLKNLRHLIAYRYNVNSSAFDFWFGIVAPSNICLLNNLQTLTFVEARGDFIKQLSKMTQLRELEVGNVHGTDEKNLCLAISKMVHLEFLGVKSCNEDELLQMEALESAPPDLGRLILAGKLEKVPHWFNSLDNLTYLCLHRSRLRDDFLPHIQALPNLGEFNLLNAYEGERLDFLEGFLQIVGCPRLKEILINKGVMPALRDLCIVDCQEFTTLPLGWKSLPDLKQVRLLYVSPALMEKIWRSERMDQRTITGITLTRQEGVEAVFNITGWLE</sequence>
<dbReference type="Gene3D" id="3.80.10.10">
    <property type="entry name" value="Ribonuclease Inhibitor"/>
    <property type="match status" value="1"/>
</dbReference>
<dbReference type="Pfam" id="PF18052">
    <property type="entry name" value="Rx_N"/>
    <property type="match status" value="1"/>
</dbReference>
<name>A0ABR2QLU2_9ROSI</name>
<dbReference type="InterPro" id="IPR002182">
    <property type="entry name" value="NB-ARC"/>
</dbReference>
<feature type="domain" description="Disease resistance R13L4/SHOC-2-like LRR" evidence="8">
    <location>
        <begin position="493"/>
        <end position="812"/>
    </location>
</feature>
<reference evidence="9 10" key="1">
    <citation type="journal article" date="2024" name="G3 (Bethesda)">
        <title>Genome assembly of Hibiscus sabdariffa L. provides insights into metabolisms of medicinal natural products.</title>
        <authorList>
            <person name="Kim T."/>
        </authorList>
    </citation>
    <scope>NUCLEOTIDE SEQUENCE [LARGE SCALE GENOMIC DNA]</scope>
    <source>
        <strain evidence="9">TK-2024</strain>
        <tissue evidence="9">Old leaves</tissue>
    </source>
</reference>
<dbReference type="InterPro" id="IPR058922">
    <property type="entry name" value="WHD_DRP"/>
</dbReference>
<evidence type="ECO:0000313" key="10">
    <source>
        <dbReference type="Proteomes" id="UP001396334"/>
    </source>
</evidence>
<feature type="domain" description="NB-ARC" evidence="5">
    <location>
        <begin position="190"/>
        <end position="362"/>
    </location>
</feature>
<dbReference type="InterPro" id="IPR055414">
    <property type="entry name" value="LRR_R13L4/SHOC2-like"/>
</dbReference>
<dbReference type="Proteomes" id="UP001396334">
    <property type="component" value="Unassembled WGS sequence"/>
</dbReference>
<dbReference type="Gene3D" id="1.20.5.4130">
    <property type="match status" value="1"/>
</dbReference>
<keyword evidence="4" id="KW-0067">ATP-binding</keyword>
<dbReference type="PANTHER" id="PTHR36766">
    <property type="entry name" value="PLANT BROAD-SPECTRUM MILDEW RESISTANCE PROTEIN RPW8"/>
    <property type="match status" value="1"/>
</dbReference>
<dbReference type="CDD" id="cd14798">
    <property type="entry name" value="RX-CC_like"/>
    <property type="match status" value="1"/>
</dbReference>
<dbReference type="InterPro" id="IPR032675">
    <property type="entry name" value="LRR_dom_sf"/>
</dbReference>
<dbReference type="InterPro" id="IPR027417">
    <property type="entry name" value="P-loop_NTPase"/>
</dbReference>
<keyword evidence="1" id="KW-0677">Repeat</keyword>
<dbReference type="SUPFAM" id="SSF52058">
    <property type="entry name" value="L domain-like"/>
    <property type="match status" value="1"/>
</dbReference>
<keyword evidence="2" id="KW-0547">Nucleotide-binding</keyword>
<keyword evidence="10" id="KW-1185">Reference proteome</keyword>
<evidence type="ECO:0000256" key="3">
    <source>
        <dbReference type="ARBA" id="ARBA00022821"/>
    </source>
</evidence>
<evidence type="ECO:0000259" key="8">
    <source>
        <dbReference type="Pfam" id="PF23598"/>
    </source>
</evidence>
<keyword evidence="3" id="KW-0611">Plant defense</keyword>
<accession>A0ABR2QLU2</accession>
<comment type="caution">
    <text evidence="9">The sequence shown here is derived from an EMBL/GenBank/DDBJ whole genome shotgun (WGS) entry which is preliminary data.</text>
</comment>
<dbReference type="PRINTS" id="PR00364">
    <property type="entry name" value="DISEASERSIST"/>
</dbReference>
<evidence type="ECO:0000259" key="7">
    <source>
        <dbReference type="Pfam" id="PF23559"/>
    </source>
</evidence>
<dbReference type="Pfam" id="PF23559">
    <property type="entry name" value="WHD_DRP"/>
    <property type="match status" value="1"/>
</dbReference>
<dbReference type="Pfam" id="PF23598">
    <property type="entry name" value="LRR_14"/>
    <property type="match status" value="1"/>
</dbReference>